<dbReference type="Proteomes" id="UP000829398">
    <property type="component" value="Chromosome 2"/>
</dbReference>
<accession>A0ACB8N2G9</accession>
<evidence type="ECO:0000313" key="2">
    <source>
        <dbReference type="Proteomes" id="UP000829398"/>
    </source>
</evidence>
<gene>
    <name evidence="1" type="ORF">KPL71_004011</name>
</gene>
<sequence length="368" mass="41952">MKIPLLRELSSDQALWHFDKKGVYLVKSGYQVALKLKFPDQASSSHNQQSLWKAIWSLELPAKVKIFMWRAARNLLPTAQNLWKKKILSSPWCQRCRRTEESTYHALVSCKVSQKVWKLTPFEDQVKLLEGGDMIGFLQEMTGKRSKSDMELIVATCWAIWHEMNLFIFENKKEYSQLSAAKAEAVVHSYKKIQLPPLQTSLEKKSIATSNWQSPLPGCFKVNVDASVVIEQRRVGLGAVIRDSRGKVIAAAMKPSCFQQEVAYAEAEAARFGVEIAEKVGCWPLIIETDSQEVVDLVLNKKSTRTELYWVISDLQACIKRQQQISIQYTPRVSNVIAHNLARLALEQSDVVLWVDNIPARHLYLFAC</sequence>
<dbReference type="EMBL" id="CM039171">
    <property type="protein sequence ID" value="KAH9792165.1"/>
    <property type="molecule type" value="Genomic_DNA"/>
</dbReference>
<organism evidence="1 2">
    <name type="scientific">Citrus sinensis</name>
    <name type="common">Sweet orange</name>
    <name type="synonym">Citrus aurantium var. sinensis</name>
    <dbReference type="NCBI Taxonomy" id="2711"/>
    <lineage>
        <taxon>Eukaryota</taxon>
        <taxon>Viridiplantae</taxon>
        <taxon>Streptophyta</taxon>
        <taxon>Embryophyta</taxon>
        <taxon>Tracheophyta</taxon>
        <taxon>Spermatophyta</taxon>
        <taxon>Magnoliopsida</taxon>
        <taxon>eudicotyledons</taxon>
        <taxon>Gunneridae</taxon>
        <taxon>Pentapetalae</taxon>
        <taxon>rosids</taxon>
        <taxon>malvids</taxon>
        <taxon>Sapindales</taxon>
        <taxon>Rutaceae</taxon>
        <taxon>Aurantioideae</taxon>
        <taxon>Citrus</taxon>
    </lineage>
</organism>
<protein>
    <submittedName>
        <fullName evidence="1">Uncharacterized protein</fullName>
    </submittedName>
</protein>
<reference evidence="2" key="1">
    <citation type="journal article" date="2023" name="Hortic. Res.">
        <title>A chromosome-level phased genome enabling allele-level studies in sweet orange: a case study on citrus Huanglongbing tolerance.</title>
        <authorList>
            <person name="Wu B."/>
            <person name="Yu Q."/>
            <person name="Deng Z."/>
            <person name="Duan Y."/>
            <person name="Luo F."/>
            <person name="Gmitter F. Jr."/>
        </authorList>
    </citation>
    <scope>NUCLEOTIDE SEQUENCE [LARGE SCALE GENOMIC DNA]</scope>
    <source>
        <strain evidence="2">cv. Valencia</strain>
    </source>
</reference>
<name>A0ACB8N2G9_CITSI</name>
<evidence type="ECO:0000313" key="1">
    <source>
        <dbReference type="EMBL" id="KAH9792165.1"/>
    </source>
</evidence>
<comment type="caution">
    <text evidence="1">The sequence shown here is derived from an EMBL/GenBank/DDBJ whole genome shotgun (WGS) entry which is preliminary data.</text>
</comment>
<keyword evidence="2" id="KW-1185">Reference proteome</keyword>
<proteinExistence type="predicted"/>